<gene>
    <name evidence="6" type="ORF">PR048_006572</name>
</gene>
<reference evidence="6 7" key="1">
    <citation type="submission" date="2023-02" db="EMBL/GenBank/DDBJ databases">
        <title>LHISI_Scaffold_Assembly.</title>
        <authorList>
            <person name="Stuart O.P."/>
            <person name="Cleave R."/>
            <person name="Magrath M.J.L."/>
            <person name="Mikheyev A.S."/>
        </authorList>
    </citation>
    <scope>NUCLEOTIDE SEQUENCE [LARGE SCALE GENOMIC DNA]</scope>
    <source>
        <strain evidence="6">Daus_M_001</strain>
        <tissue evidence="6">Leg muscle</tissue>
    </source>
</reference>
<dbReference type="PANTHER" id="PTHR46481">
    <property type="entry name" value="ZINC FINGER BED DOMAIN-CONTAINING PROTEIN 4"/>
    <property type="match status" value="1"/>
</dbReference>
<evidence type="ECO:0000256" key="1">
    <source>
        <dbReference type="ARBA" id="ARBA00004123"/>
    </source>
</evidence>
<evidence type="ECO:0000256" key="4">
    <source>
        <dbReference type="ARBA" id="ARBA00022833"/>
    </source>
</evidence>
<evidence type="ECO:0000256" key="2">
    <source>
        <dbReference type="ARBA" id="ARBA00022723"/>
    </source>
</evidence>
<comment type="caution">
    <text evidence="6">The sequence shown here is derived from an EMBL/GenBank/DDBJ whole genome shotgun (WGS) entry which is preliminary data.</text>
</comment>
<dbReference type="Proteomes" id="UP001159363">
    <property type="component" value="Chromosome 2"/>
</dbReference>
<evidence type="ECO:0000313" key="6">
    <source>
        <dbReference type="EMBL" id="KAJ8893971.1"/>
    </source>
</evidence>
<organism evidence="6 7">
    <name type="scientific">Dryococelus australis</name>
    <dbReference type="NCBI Taxonomy" id="614101"/>
    <lineage>
        <taxon>Eukaryota</taxon>
        <taxon>Metazoa</taxon>
        <taxon>Ecdysozoa</taxon>
        <taxon>Arthropoda</taxon>
        <taxon>Hexapoda</taxon>
        <taxon>Insecta</taxon>
        <taxon>Pterygota</taxon>
        <taxon>Neoptera</taxon>
        <taxon>Polyneoptera</taxon>
        <taxon>Phasmatodea</taxon>
        <taxon>Verophasmatodea</taxon>
        <taxon>Anareolatae</taxon>
        <taxon>Phasmatidae</taxon>
        <taxon>Eurycanthinae</taxon>
        <taxon>Dryococelus</taxon>
    </lineage>
</organism>
<accession>A0ABQ9IBF8</accession>
<dbReference type="InterPro" id="IPR052035">
    <property type="entry name" value="ZnF_BED_domain_contain"/>
</dbReference>
<keyword evidence="5" id="KW-0539">Nucleus</keyword>
<keyword evidence="3" id="KW-0863">Zinc-finger</keyword>
<dbReference type="EMBL" id="JARBHB010000002">
    <property type="protein sequence ID" value="KAJ8893971.1"/>
    <property type="molecule type" value="Genomic_DNA"/>
</dbReference>
<proteinExistence type="predicted"/>
<evidence type="ECO:0000256" key="5">
    <source>
        <dbReference type="ARBA" id="ARBA00023242"/>
    </source>
</evidence>
<evidence type="ECO:0000313" key="7">
    <source>
        <dbReference type="Proteomes" id="UP001159363"/>
    </source>
</evidence>
<comment type="subcellular location">
    <subcellularLocation>
        <location evidence="1">Nucleus</location>
    </subcellularLocation>
</comment>
<evidence type="ECO:0000256" key="3">
    <source>
        <dbReference type="ARBA" id="ARBA00022771"/>
    </source>
</evidence>
<dbReference type="InterPro" id="IPR012337">
    <property type="entry name" value="RNaseH-like_sf"/>
</dbReference>
<keyword evidence="2" id="KW-0479">Metal-binding</keyword>
<keyword evidence="4" id="KW-0862">Zinc</keyword>
<protein>
    <recommendedName>
        <fullName evidence="8">Zinc finger BED domain-containing protein 4</fullName>
    </recommendedName>
</protein>
<dbReference type="SUPFAM" id="SSF53098">
    <property type="entry name" value="Ribonuclease H-like"/>
    <property type="match status" value="1"/>
</dbReference>
<name>A0ABQ9IBF8_9NEOP</name>
<dbReference type="PANTHER" id="PTHR46481:SF10">
    <property type="entry name" value="ZINC FINGER BED DOMAIN-CONTAINING PROTEIN 39"/>
    <property type="match status" value="1"/>
</dbReference>
<sequence>MSGIPCTAHTIKHGCFNLPSVPNTIAKSRHVVAILKQSLVVTKALSRAQDVLSLRGKKLIQDEPTQWNSTFQMIERLLEQKSAVSLCSSELNLSTTLTSCDWNTIGNIEPILKLFAKLTKTVSKSSCSISEVIPILNRLRWAIESDNTMGLQNMKNDIIHHLDAYYPIDATETNMFYALATCLDPR</sequence>
<keyword evidence="7" id="KW-1185">Reference proteome</keyword>
<evidence type="ECO:0008006" key="8">
    <source>
        <dbReference type="Google" id="ProtNLM"/>
    </source>
</evidence>